<sequence>MAPPRFRGEPVPRPHLLISQHQPRCNRLPNPIHPIQAPLAPQVRSRQPDLSSGNSIPLHSHLLLHLPLLPLALPRLPRLAPLELTEFPYRLPCSDESAAECRGPCGTVWKVRVFEIVGAFVNIWDGGLPAVAELANGVSRWYLCERWCRGVGGFSLGFGGRNRGFIFGLDLNGGTRVAIPDAMDQHCAALVVPGRFDVGLWFWEWGSSRSGRESVVRLALVSFVCSMYCLVGCSCDEMKSSLLSSIFARKHRW</sequence>
<dbReference type="Proteomes" id="UP000011761">
    <property type="component" value="Unassembled WGS sequence"/>
</dbReference>
<evidence type="ECO:0000313" key="1">
    <source>
        <dbReference type="EMBL" id="EMD00269.1"/>
    </source>
</evidence>
<dbReference type="HOGENOM" id="CLU_1098324_0_0_1"/>
<reference evidence="1 2" key="1">
    <citation type="journal article" date="2012" name="PLoS Pathog.">
        <title>Diverse lifestyles and strategies of plant pathogenesis encoded in the genomes of eighteen Dothideomycetes fungi.</title>
        <authorList>
            <person name="Ohm R.A."/>
            <person name="Feau N."/>
            <person name="Henrissat B."/>
            <person name="Schoch C.L."/>
            <person name="Horwitz B.A."/>
            <person name="Barry K.W."/>
            <person name="Condon B.J."/>
            <person name="Copeland A.C."/>
            <person name="Dhillon B."/>
            <person name="Glaser F."/>
            <person name="Hesse C.N."/>
            <person name="Kosti I."/>
            <person name="LaButti K."/>
            <person name="Lindquist E.A."/>
            <person name="Lucas S."/>
            <person name="Salamov A.A."/>
            <person name="Bradshaw R.E."/>
            <person name="Ciuffetti L."/>
            <person name="Hamelin R.C."/>
            <person name="Kema G.H.J."/>
            <person name="Lawrence C."/>
            <person name="Scott J.A."/>
            <person name="Spatafora J.W."/>
            <person name="Turgeon B.G."/>
            <person name="de Wit P.J.G.M."/>
            <person name="Zhong S."/>
            <person name="Goodwin S.B."/>
            <person name="Grigoriev I.V."/>
        </authorList>
    </citation>
    <scope>NUCLEOTIDE SEQUENCE [LARGE SCALE GENOMIC DNA]</scope>
    <source>
        <strain evidence="1 2">UAMH 10762</strain>
    </source>
</reference>
<dbReference type="GeneID" id="19113179"/>
<protein>
    <submittedName>
        <fullName evidence="1">Uncharacterized protein</fullName>
    </submittedName>
</protein>
<name>M2N822_BAUPA</name>
<dbReference type="KEGG" id="bcom:BAUCODRAFT_372035"/>
<organism evidence="1 2">
    <name type="scientific">Baudoinia panamericana (strain UAMH 10762)</name>
    <name type="common">Angels' share fungus</name>
    <name type="synonym">Baudoinia compniacensis (strain UAMH 10762)</name>
    <dbReference type="NCBI Taxonomy" id="717646"/>
    <lineage>
        <taxon>Eukaryota</taxon>
        <taxon>Fungi</taxon>
        <taxon>Dikarya</taxon>
        <taxon>Ascomycota</taxon>
        <taxon>Pezizomycotina</taxon>
        <taxon>Dothideomycetes</taxon>
        <taxon>Dothideomycetidae</taxon>
        <taxon>Mycosphaerellales</taxon>
        <taxon>Teratosphaeriaceae</taxon>
        <taxon>Baudoinia</taxon>
    </lineage>
</organism>
<dbReference type="EMBL" id="KB445551">
    <property type="protein sequence ID" value="EMD00269.1"/>
    <property type="molecule type" value="Genomic_DNA"/>
</dbReference>
<accession>M2N822</accession>
<dbReference type="AlphaFoldDB" id="M2N822"/>
<evidence type="ECO:0000313" key="2">
    <source>
        <dbReference type="Proteomes" id="UP000011761"/>
    </source>
</evidence>
<keyword evidence="2" id="KW-1185">Reference proteome</keyword>
<gene>
    <name evidence="1" type="ORF">BAUCODRAFT_372035</name>
</gene>
<dbReference type="RefSeq" id="XP_007672769.1">
    <property type="nucleotide sequence ID" value="XM_007674579.1"/>
</dbReference>
<proteinExistence type="predicted"/>